<dbReference type="InterPro" id="IPR017871">
    <property type="entry name" value="ABC_transporter-like_CS"/>
</dbReference>
<accession>A0A934I350</accession>
<dbReference type="SMART" id="SM00382">
    <property type="entry name" value="AAA"/>
    <property type="match status" value="1"/>
</dbReference>
<dbReference type="AlphaFoldDB" id="A0A934I350"/>
<evidence type="ECO:0000256" key="5">
    <source>
        <dbReference type="ARBA" id="ARBA00023251"/>
    </source>
</evidence>
<keyword evidence="2" id="KW-0813">Transport</keyword>
<evidence type="ECO:0000313" key="8">
    <source>
        <dbReference type="Proteomes" id="UP000645966"/>
    </source>
</evidence>
<dbReference type="CDD" id="cd03230">
    <property type="entry name" value="ABC_DR_subfamily_A"/>
    <property type="match status" value="1"/>
</dbReference>
<comment type="caution">
    <text evidence="7">The sequence shown here is derived from an EMBL/GenBank/DDBJ whole genome shotgun (WGS) entry which is preliminary data.</text>
</comment>
<dbReference type="PROSITE" id="PS00211">
    <property type="entry name" value="ABC_TRANSPORTER_1"/>
    <property type="match status" value="1"/>
</dbReference>
<dbReference type="GO" id="GO:0016887">
    <property type="term" value="F:ATP hydrolysis activity"/>
    <property type="evidence" value="ECO:0007669"/>
    <property type="project" value="InterPro"/>
</dbReference>
<dbReference type="GO" id="GO:0005524">
    <property type="term" value="F:ATP binding"/>
    <property type="evidence" value="ECO:0007669"/>
    <property type="project" value="UniProtKB-KW"/>
</dbReference>
<gene>
    <name evidence="7" type="ORF">JDV75_00495</name>
</gene>
<evidence type="ECO:0000256" key="2">
    <source>
        <dbReference type="ARBA" id="ARBA00022448"/>
    </source>
</evidence>
<keyword evidence="8" id="KW-1185">Reference proteome</keyword>
<dbReference type="EMBL" id="JAEIOS010000009">
    <property type="protein sequence ID" value="MBI8988246.1"/>
    <property type="molecule type" value="Genomic_DNA"/>
</dbReference>
<keyword evidence="4 7" id="KW-0067">ATP-binding</keyword>
<dbReference type="PROSITE" id="PS50893">
    <property type="entry name" value="ABC_TRANSPORTER_2"/>
    <property type="match status" value="1"/>
</dbReference>
<keyword evidence="5" id="KW-0046">Antibiotic resistance</keyword>
<comment type="subcellular location">
    <subcellularLocation>
        <location evidence="1">Cell membrane</location>
        <topology evidence="1">Peripheral membrane protein</topology>
    </subcellularLocation>
</comment>
<feature type="domain" description="ABC transporter" evidence="6">
    <location>
        <begin position="11"/>
        <end position="239"/>
    </location>
</feature>
<evidence type="ECO:0000313" key="7">
    <source>
        <dbReference type="EMBL" id="MBI8988246.1"/>
    </source>
</evidence>
<dbReference type="Gene3D" id="3.40.50.300">
    <property type="entry name" value="P-loop containing nucleotide triphosphate hydrolases"/>
    <property type="match status" value="1"/>
</dbReference>
<proteinExistence type="predicted"/>
<dbReference type="PANTHER" id="PTHR42711:SF17">
    <property type="entry name" value="ABC TRANSPORTER ATP-BINDING PROTEIN"/>
    <property type="match status" value="1"/>
</dbReference>
<dbReference type="InterPro" id="IPR003593">
    <property type="entry name" value="AAA+_ATPase"/>
</dbReference>
<dbReference type="Pfam" id="PF00005">
    <property type="entry name" value="ABC_tran"/>
    <property type="match status" value="1"/>
</dbReference>
<name>A0A934I350_9CORY</name>
<evidence type="ECO:0000256" key="3">
    <source>
        <dbReference type="ARBA" id="ARBA00022741"/>
    </source>
</evidence>
<dbReference type="Proteomes" id="UP000645966">
    <property type="component" value="Unassembled WGS sequence"/>
</dbReference>
<dbReference type="InterPro" id="IPR050763">
    <property type="entry name" value="ABC_transporter_ATP-binding"/>
</dbReference>
<organism evidence="7 8">
    <name type="scientific">Corynebacterium meridianum</name>
    <dbReference type="NCBI Taxonomy" id="2765363"/>
    <lineage>
        <taxon>Bacteria</taxon>
        <taxon>Bacillati</taxon>
        <taxon>Actinomycetota</taxon>
        <taxon>Actinomycetes</taxon>
        <taxon>Mycobacteriales</taxon>
        <taxon>Corynebacteriaceae</taxon>
        <taxon>Corynebacterium</taxon>
    </lineage>
</organism>
<dbReference type="SUPFAM" id="SSF52540">
    <property type="entry name" value="P-loop containing nucleoside triphosphate hydrolases"/>
    <property type="match status" value="1"/>
</dbReference>
<sequence>MRSTDPTTPVISVSGVTRTFGSGDRTVRAVDDVTLEINAGEIVALLGPNGAGKTTLIDMICGFSTPGGGSIRVFGQQPSAVTGSGRIACVPQSGGLNPYLTVQRTLLLIAAAQGVETGRVNEVAERTGITGLMKRRVKNCSGGEQQRIKFAVSLIADPDLIILDEPTTGMDAGARREFWAAISRDADAGRTIIFATHYLAEAEEHAERIVVMAHGAIISDGSVRDLLGTRARTVTIAGVPPEDTARACTGLDARVDGDRITVIPGHSDELARRLLRIPDARDLIIHQPSLEQVFLELTAEPTAHPAAAGVDTHSTH</sequence>
<evidence type="ECO:0000259" key="6">
    <source>
        <dbReference type="PROSITE" id="PS50893"/>
    </source>
</evidence>
<evidence type="ECO:0000256" key="4">
    <source>
        <dbReference type="ARBA" id="ARBA00022840"/>
    </source>
</evidence>
<dbReference type="InterPro" id="IPR003439">
    <property type="entry name" value="ABC_transporter-like_ATP-bd"/>
</dbReference>
<dbReference type="GO" id="GO:0046677">
    <property type="term" value="P:response to antibiotic"/>
    <property type="evidence" value="ECO:0007669"/>
    <property type="project" value="UniProtKB-KW"/>
</dbReference>
<protein>
    <submittedName>
        <fullName evidence="7">ABC transporter ATP-binding protein</fullName>
    </submittedName>
</protein>
<dbReference type="InterPro" id="IPR027417">
    <property type="entry name" value="P-loop_NTPase"/>
</dbReference>
<evidence type="ECO:0000256" key="1">
    <source>
        <dbReference type="ARBA" id="ARBA00004202"/>
    </source>
</evidence>
<dbReference type="RefSeq" id="WP_198737310.1">
    <property type="nucleotide sequence ID" value="NZ_JAEIOS010000009.1"/>
</dbReference>
<keyword evidence="3" id="KW-0547">Nucleotide-binding</keyword>
<dbReference type="GO" id="GO:0005886">
    <property type="term" value="C:plasma membrane"/>
    <property type="evidence" value="ECO:0007669"/>
    <property type="project" value="UniProtKB-SubCell"/>
</dbReference>
<reference evidence="7" key="1">
    <citation type="submission" date="2020-12" db="EMBL/GenBank/DDBJ databases">
        <title>Genome public.</title>
        <authorList>
            <person name="Sun Q."/>
        </authorList>
    </citation>
    <scope>NUCLEOTIDE SEQUENCE</scope>
    <source>
        <strain evidence="7">CCM 8863</strain>
    </source>
</reference>
<dbReference type="PANTHER" id="PTHR42711">
    <property type="entry name" value="ABC TRANSPORTER ATP-BINDING PROTEIN"/>
    <property type="match status" value="1"/>
</dbReference>